<comment type="subcellular location">
    <subcellularLocation>
        <location evidence="1">Membrane</location>
        <topology evidence="1">Multi-pass membrane protein</topology>
    </subcellularLocation>
    <subcellularLocation>
        <location evidence="11">Mitochondrion inner membrane</location>
        <topology evidence="11">Multi-pass membrane protein</topology>
    </subcellularLocation>
</comment>
<dbReference type="EMBL" id="JN863729">
    <property type="protein sequence ID" value="AET63068.1"/>
    <property type="molecule type" value="Genomic_DNA"/>
</dbReference>
<evidence type="ECO:0000313" key="13">
    <source>
        <dbReference type="EMBL" id="AET63068.1"/>
    </source>
</evidence>
<gene>
    <name evidence="13" type="primary">ATP6</name>
</gene>
<dbReference type="SUPFAM" id="SSF81336">
    <property type="entry name" value="F1F0 ATP synthase subunit A"/>
    <property type="match status" value="1"/>
</dbReference>
<dbReference type="PANTHER" id="PTHR11410:SF0">
    <property type="entry name" value="ATP SYNTHASE SUBUNIT A"/>
    <property type="match status" value="1"/>
</dbReference>
<sequence length="220" mass="25878">MVNNLFSIFDPSTTQNFNLNWLTLIMIWPFIPNTFWFSSSLLVISWKKLLKKFFQEITNSLKVKKHKFIIMIYLIFMMIVISNLIGLLPYMFTNTSHLVFCMFLAFPFWFALMFFGILNKINKMMIYFVPKGSPIFLSFFMVIIESISNFIRPITLSIRLMANMVSGHLLIHLLSSLLNLNVFSKMMFPIFLFLMILEMMVAVIQGIVFIILITLFLNEI</sequence>
<dbReference type="NCBIfam" id="TIGR01131">
    <property type="entry name" value="ATP_synt_6_or_A"/>
    <property type="match status" value="1"/>
</dbReference>
<keyword evidence="6" id="KW-0375">Hydrogen ion transport</keyword>
<dbReference type="PRINTS" id="PR00123">
    <property type="entry name" value="ATPASEA"/>
</dbReference>
<feature type="transmembrane region" description="Helical" evidence="12">
    <location>
        <begin position="97"/>
        <end position="118"/>
    </location>
</feature>
<evidence type="ECO:0000256" key="7">
    <source>
        <dbReference type="ARBA" id="ARBA00022989"/>
    </source>
</evidence>
<evidence type="ECO:0000256" key="10">
    <source>
        <dbReference type="ARBA" id="ARBA00023310"/>
    </source>
</evidence>
<feature type="transmembrane region" description="Helical" evidence="12">
    <location>
        <begin position="156"/>
        <end position="178"/>
    </location>
</feature>
<protein>
    <recommendedName>
        <fullName evidence="11">ATP synthase subunit a</fullName>
    </recommendedName>
</protein>
<keyword evidence="3" id="KW-0813">Transport</keyword>
<dbReference type="InterPro" id="IPR035908">
    <property type="entry name" value="F0_ATP_A_sf"/>
</dbReference>
<dbReference type="PANTHER" id="PTHR11410">
    <property type="entry name" value="ATP SYNTHASE SUBUNIT A"/>
    <property type="match status" value="1"/>
</dbReference>
<evidence type="ECO:0000256" key="5">
    <source>
        <dbReference type="ARBA" id="ARBA00022692"/>
    </source>
</evidence>
<dbReference type="GO" id="GO:0046933">
    <property type="term" value="F:proton-transporting ATP synthase activity, rotational mechanism"/>
    <property type="evidence" value="ECO:0007669"/>
    <property type="project" value="TreeGrafter"/>
</dbReference>
<keyword evidence="8" id="KW-0406">Ion transport</keyword>
<dbReference type="InterPro" id="IPR023011">
    <property type="entry name" value="ATP_synth_F0_asu_AS"/>
</dbReference>
<keyword evidence="9 12" id="KW-0472">Membrane</keyword>
<dbReference type="GeneID" id="12354601"/>
<dbReference type="GO" id="GO:0005743">
    <property type="term" value="C:mitochondrial inner membrane"/>
    <property type="evidence" value="ECO:0007669"/>
    <property type="project" value="UniProtKB-SubCell"/>
</dbReference>
<keyword evidence="4" id="KW-0138">CF(0)</keyword>
<comment type="similarity">
    <text evidence="2">Belongs to the ATPase A chain family.</text>
</comment>
<reference evidence="13" key="1">
    <citation type="journal article" date="2012" name="Mol. Phylogenet. Evol.">
        <title>Phylogenetic analysis of ticks (Acari: Ixodida) using mitochondrial genomes and nuclear rRNA genes indicates that the genus Amblyomma is polyphyletic.</title>
        <authorList>
            <person name="Burger T.D."/>
            <person name="Shao R."/>
            <person name="Beati L."/>
            <person name="Miller H."/>
            <person name="Barker S.C."/>
        </authorList>
    </citation>
    <scope>NUCLEOTIDE SEQUENCE</scope>
</reference>
<keyword evidence="10" id="KW-0066">ATP synthesis</keyword>
<name>H9M751_9ACAR</name>
<keyword evidence="5 12" id="KW-0812">Transmembrane</keyword>
<reference evidence="13" key="2">
    <citation type="journal article" date="2018" name="Zootaxa">
        <title>Two new genera of hard ticks, Robertsicus n. gen. and Archaeocroton n. gen., and the solution to the mystery of Hoogstraal's and Kaufman's "primitive" tick from the Carpathian Mountains.</title>
        <authorList>
            <person name="Barker S.C."/>
            <person name="Burger T.D."/>
        </authorList>
    </citation>
    <scope>NUCLEOTIDE SEQUENCE</scope>
</reference>
<evidence type="ECO:0000256" key="9">
    <source>
        <dbReference type="ARBA" id="ARBA00023136"/>
    </source>
</evidence>
<evidence type="ECO:0000256" key="6">
    <source>
        <dbReference type="ARBA" id="ARBA00022781"/>
    </source>
</evidence>
<dbReference type="CDD" id="cd00310">
    <property type="entry name" value="ATP-synt_Fo_a_6"/>
    <property type="match status" value="1"/>
</dbReference>
<evidence type="ECO:0000256" key="12">
    <source>
        <dbReference type="SAM" id="Phobius"/>
    </source>
</evidence>
<dbReference type="InterPro" id="IPR000568">
    <property type="entry name" value="ATP_synth_F0_asu"/>
</dbReference>
<accession>H9M751</accession>
<dbReference type="GO" id="GO:0045259">
    <property type="term" value="C:proton-transporting ATP synthase complex"/>
    <property type="evidence" value="ECO:0007669"/>
    <property type="project" value="UniProtKB-KW"/>
</dbReference>
<dbReference type="PROSITE" id="PS00449">
    <property type="entry name" value="ATPASE_A"/>
    <property type="match status" value="1"/>
</dbReference>
<keyword evidence="13" id="KW-0496">Mitochondrion</keyword>
<dbReference type="RefSeq" id="YP_006234421.1">
    <property type="nucleotide sequence ID" value="NC_017758.1"/>
</dbReference>
<organism evidence="13">
    <name type="scientific">Robertsicus elaphensis</name>
    <dbReference type="NCBI Taxonomy" id="2599317"/>
    <lineage>
        <taxon>Eukaryota</taxon>
        <taxon>Metazoa</taxon>
        <taxon>Ecdysozoa</taxon>
        <taxon>Arthropoda</taxon>
        <taxon>Chelicerata</taxon>
        <taxon>Arachnida</taxon>
        <taxon>Acari</taxon>
        <taxon>Parasitiformes</taxon>
        <taxon>Ixodida</taxon>
        <taxon>Ixodoidea</taxon>
        <taxon>Ixodidae</taxon>
        <taxon>Robertsicus</taxon>
    </lineage>
</organism>
<feature type="transmembrane region" description="Helical" evidence="12">
    <location>
        <begin position="190"/>
        <end position="217"/>
    </location>
</feature>
<evidence type="ECO:0000256" key="2">
    <source>
        <dbReference type="ARBA" id="ARBA00006810"/>
    </source>
</evidence>
<geneLocation type="mitochondrion" evidence="13"/>
<feature type="transmembrane region" description="Helical" evidence="12">
    <location>
        <begin position="125"/>
        <end position="144"/>
    </location>
</feature>
<dbReference type="Pfam" id="PF00119">
    <property type="entry name" value="ATP-synt_A"/>
    <property type="match status" value="1"/>
</dbReference>
<dbReference type="CTD" id="4508"/>
<evidence type="ECO:0000256" key="1">
    <source>
        <dbReference type="ARBA" id="ARBA00004141"/>
    </source>
</evidence>
<evidence type="ECO:0000256" key="11">
    <source>
        <dbReference type="RuleBase" id="RU004450"/>
    </source>
</evidence>
<dbReference type="Gene3D" id="1.20.120.220">
    <property type="entry name" value="ATP synthase, F0 complex, subunit A"/>
    <property type="match status" value="1"/>
</dbReference>
<proteinExistence type="inferred from homology"/>
<evidence type="ECO:0000256" key="4">
    <source>
        <dbReference type="ARBA" id="ARBA00022547"/>
    </source>
</evidence>
<evidence type="ECO:0000256" key="8">
    <source>
        <dbReference type="ARBA" id="ARBA00023065"/>
    </source>
</evidence>
<feature type="transmembrane region" description="Helical" evidence="12">
    <location>
        <begin position="20"/>
        <end position="47"/>
    </location>
</feature>
<dbReference type="AlphaFoldDB" id="H9M751"/>
<evidence type="ECO:0000256" key="3">
    <source>
        <dbReference type="ARBA" id="ARBA00022448"/>
    </source>
</evidence>
<feature type="transmembrane region" description="Helical" evidence="12">
    <location>
        <begin position="68"/>
        <end position="91"/>
    </location>
</feature>
<dbReference type="InterPro" id="IPR045083">
    <property type="entry name" value="ATP_synth_F0_asu_bact/mt"/>
</dbReference>
<keyword evidence="7 12" id="KW-1133">Transmembrane helix</keyword>